<protein>
    <submittedName>
        <fullName evidence="1">Uncharacterized protein</fullName>
    </submittedName>
</protein>
<proteinExistence type="predicted"/>
<reference evidence="1 2" key="1">
    <citation type="submission" date="2020-02" db="EMBL/GenBank/DDBJ databases">
        <authorList>
            <person name="Ma Q."/>
            <person name="Huang Y."/>
            <person name="Song X."/>
            <person name="Pei D."/>
        </authorList>
    </citation>
    <scope>NUCLEOTIDE SEQUENCE [LARGE SCALE GENOMIC DNA]</scope>
    <source>
        <strain evidence="1">Sxm20200214</strain>
        <tissue evidence="1">Leaf</tissue>
    </source>
</reference>
<evidence type="ECO:0000313" key="2">
    <source>
        <dbReference type="Proteomes" id="UP000886595"/>
    </source>
</evidence>
<comment type="caution">
    <text evidence="1">The sequence shown here is derived from an EMBL/GenBank/DDBJ whole genome shotgun (WGS) entry which is preliminary data.</text>
</comment>
<evidence type="ECO:0000313" key="1">
    <source>
        <dbReference type="EMBL" id="KAG2331698.1"/>
    </source>
</evidence>
<dbReference type="Proteomes" id="UP000886595">
    <property type="component" value="Unassembled WGS sequence"/>
</dbReference>
<name>A0A8X7WIP2_BRACI</name>
<keyword evidence="2" id="KW-1185">Reference proteome</keyword>
<dbReference type="EMBL" id="JAAMPC010000001">
    <property type="protein sequence ID" value="KAG2331698.1"/>
    <property type="molecule type" value="Genomic_DNA"/>
</dbReference>
<dbReference type="AlphaFoldDB" id="A0A8X7WIP2"/>
<sequence>MGLGSSSSGDENCRSVEQDVGDQKAFDVNYEQEDVMLPASKKEFMLVTSRGIRMLMGTDCGNISMLFQSCGTDESCPLDDSDCSEWYMEYTRHTAIAEKFVNQMANGQCDELKAEKDLKSHDEHLRLVRARKDRAITMHNDVLETCNTRLEKVRKYLGLWKAVKKREEQAREALEEARAKEAHAVILKEGGVIDGARRSADRGGAKGVVLQF</sequence>
<organism evidence="1 2">
    <name type="scientific">Brassica carinata</name>
    <name type="common">Ethiopian mustard</name>
    <name type="synonym">Abyssinian cabbage</name>
    <dbReference type="NCBI Taxonomy" id="52824"/>
    <lineage>
        <taxon>Eukaryota</taxon>
        <taxon>Viridiplantae</taxon>
        <taxon>Streptophyta</taxon>
        <taxon>Embryophyta</taxon>
        <taxon>Tracheophyta</taxon>
        <taxon>Spermatophyta</taxon>
        <taxon>Magnoliopsida</taxon>
        <taxon>eudicotyledons</taxon>
        <taxon>Gunneridae</taxon>
        <taxon>Pentapetalae</taxon>
        <taxon>rosids</taxon>
        <taxon>malvids</taxon>
        <taxon>Brassicales</taxon>
        <taxon>Brassicaceae</taxon>
        <taxon>Brassiceae</taxon>
        <taxon>Brassica</taxon>
    </lineage>
</organism>
<gene>
    <name evidence="1" type="ORF">Bca52824_002878</name>
</gene>
<accession>A0A8X7WIP2</accession>